<keyword evidence="6 7" id="KW-0472">Membrane</keyword>
<organism evidence="8 9">
    <name type="scientific">Gemmiger gallinarum</name>
    <dbReference type="NCBI Taxonomy" id="2779354"/>
    <lineage>
        <taxon>Bacteria</taxon>
        <taxon>Bacillati</taxon>
        <taxon>Bacillota</taxon>
        <taxon>Clostridia</taxon>
        <taxon>Eubacteriales</taxon>
        <taxon>Gemmiger</taxon>
    </lineage>
</organism>
<reference evidence="8 9" key="1">
    <citation type="submission" date="2020-10" db="EMBL/GenBank/DDBJ databases">
        <title>ChiBAC.</title>
        <authorList>
            <person name="Zenner C."/>
            <person name="Hitch T.C.A."/>
            <person name="Clavel T."/>
        </authorList>
    </citation>
    <scope>NUCLEOTIDE SEQUENCE [LARGE SCALE GENOMIC DNA]</scope>
    <source>
        <strain evidence="8 9">DSM 109015</strain>
    </source>
</reference>
<dbReference type="Proteomes" id="UP000768567">
    <property type="component" value="Unassembled WGS sequence"/>
</dbReference>
<evidence type="ECO:0000313" key="8">
    <source>
        <dbReference type="EMBL" id="MBE5036909.1"/>
    </source>
</evidence>
<feature type="transmembrane region" description="Helical" evidence="7">
    <location>
        <begin position="371"/>
        <end position="388"/>
    </location>
</feature>
<feature type="transmembrane region" description="Helical" evidence="7">
    <location>
        <begin position="212"/>
        <end position="231"/>
    </location>
</feature>
<protein>
    <submittedName>
        <fullName evidence="8">MFS transporter</fullName>
    </submittedName>
</protein>
<comment type="similarity">
    <text evidence="2">Belongs to the major facilitator superfamily.</text>
</comment>
<comment type="subcellular location">
    <subcellularLocation>
        <location evidence="1">Cell membrane</location>
        <topology evidence="1">Multi-pass membrane protein</topology>
    </subcellularLocation>
</comment>
<comment type="caution">
    <text evidence="8">The sequence shown here is derived from an EMBL/GenBank/DDBJ whole genome shotgun (WGS) entry which is preliminary data.</text>
</comment>
<dbReference type="PANTHER" id="PTHR23514:SF3">
    <property type="entry name" value="BYPASS OF STOP CODON PROTEIN 6"/>
    <property type="match status" value="1"/>
</dbReference>
<name>A0ABR9R1D2_9FIRM</name>
<evidence type="ECO:0000256" key="6">
    <source>
        <dbReference type="ARBA" id="ARBA00023136"/>
    </source>
</evidence>
<feature type="transmembrane region" description="Helical" evidence="7">
    <location>
        <begin position="15"/>
        <end position="35"/>
    </location>
</feature>
<keyword evidence="9" id="KW-1185">Reference proteome</keyword>
<accession>A0ABR9R1D2</accession>
<gene>
    <name evidence="8" type="ORF">INF35_03810</name>
</gene>
<dbReference type="RefSeq" id="WP_193500184.1">
    <property type="nucleotide sequence ID" value="NZ_JADCKC010000001.1"/>
</dbReference>
<evidence type="ECO:0000256" key="5">
    <source>
        <dbReference type="ARBA" id="ARBA00022989"/>
    </source>
</evidence>
<sequence>MTVTPNYQKTLRACYLGYVTQAICANFAPLLFLTFHKTYDISLGEIALIPSAFFLTQLIVDFAAAGFVDKIGYRACAVISHLLSAIGLVMLAFLPELLVSPFLGIMISVVIYAVGSGLIEVLISPIVEACPFENKESRMSLLHSFYCWGMVGVVLGSTVFFALFGLEKWRVLTLLWAIVPFCNIFNFLTCPIERLVKTGEGIGAGKLLRLPVFWLLILLMACAGAAENSMAQWASAFTEAAMGISKPFGDLAGPCLFAGLMGAARVLCARISSRVDLRKIMLLSGILCMGCYLLTTLAALPALGMAGCALCGFFVGIMWPGTLSISSQICPAGGTAMFAFLALAGDFGGTVGPMMVGVVSDLADGNLKKGLLAAVVFPAALALGLAALQNKKEESFPKSLY</sequence>
<feature type="transmembrane region" description="Helical" evidence="7">
    <location>
        <begin position="172"/>
        <end position="192"/>
    </location>
</feature>
<feature type="transmembrane region" description="Helical" evidence="7">
    <location>
        <begin position="145"/>
        <end position="166"/>
    </location>
</feature>
<keyword evidence="5 7" id="KW-1133">Transmembrane helix</keyword>
<feature type="transmembrane region" description="Helical" evidence="7">
    <location>
        <begin position="280"/>
        <end position="298"/>
    </location>
</feature>
<feature type="transmembrane region" description="Helical" evidence="7">
    <location>
        <begin position="251"/>
        <end position="268"/>
    </location>
</feature>
<dbReference type="SUPFAM" id="SSF103473">
    <property type="entry name" value="MFS general substrate transporter"/>
    <property type="match status" value="1"/>
</dbReference>
<dbReference type="InterPro" id="IPR036259">
    <property type="entry name" value="MFS_trans_sf"/>
</dbReference>
<keyword evidence="4 7" id="KW-0812">Transmembrane</keyword>
<dbReference type="InterPro" id="IPR051788">
    <property type="entry name" value="MFS_Transporter"/>
</dbReference>
<feature type="transmembrane region" description="Helical" evidence="7">
    <location>
        <begin position="101"/>
        <end position="124"/>
    </location>
</feature>
<dbReference type="Pfam" id="PF07690">
    <property type="entry name" value="MFS_1"/>
    <property type="match status" value="1"/>
</dbReference>
<evidence type="ECO:0000313" key="9">
    <source>
        <dbReference type="Proteomes" id="UP000768567"/>
    </source>
</evidence>
<evidence type="ECO:0000256" key="4">
    <source>
        <dbReference type="ARBA" id="ARBA00022692"/>
    </source>
</evidence>
<evidence type="ECO:0000256" key="2">
    <source>
        <dbReference type="ARBA" id="ARBA00008335"/>
    </source>
</evidence>
<dbReference type="PANTHER" id="PTHR23514">
    <property type="entry name" value="BYPASS OF STOP CODON PROTEIN 6"/>
    <property type="match status" value="1"/>
</dbReference>
<proteinExistence type="inferred from homology"/>
<keyword evidence="3" id="KW-0813">Transport</keyword>
<feature type="transmembrane region" description="Helical" evidence="7">
    <location>
        <begin position="47"/>
        <end position="68"/>
    </location>
</feature>
<evidence type="ECO:0000256" key="7">
    <source>
        <dbReference type="SAM" id="Phobius"/>
    </source>
</evidence>
<feature type="transmembrane region" description="Helical" evidence="7">
    <location>
        <begin position="337"/>
        <end position="359"/>
    </location>
</feature>
<dbReference type="Gene3D" id="1.20.1250.20">
    <property type="entry name" value="MFS general substrate transporter like domains"/>
    <property type="match status" value="2"/>
</dbReference>
<feature type="transmembrane region" description="Helical" evidence="7">
    <location>
        <begin position="304"/>
        <end position="325"/>
    </location>
</feature>
<evidence type="ECO:0000256" key="1">
    <source>
        <dbReference type="ARBA" id="ARBA00004651"/>
    </source>
</evidence>
<dbReference type="EMBL" id="JADCKC010000001">
    <property type="protein sequence ID" value="MBE5036909.1"/>
    <property type="molecule type" value="Genomic_DNA"/>
</dbReference>
<evidence type="ECO:0000256" key="3">
    <source>
        <dbReference type="ARBA" id="ARBA00022448"/>
    </source>
</evidence>
<feature type="transmembrane region" description="Helical" evidence="7">
    <location>
        <begin position="75"/>
        <end position="95"/>
    </location>
</feature>
<dbReference type="InterPro" id="IPR011701">
    <property type="entry name" value="MFS"/>
</dbReference>